<accession>A0A9D4F3Q1</accession>
<gene>
    <name evidence="1" type="ORF">DPMN_145290</name>
</gene>
<dbReference type="AlphaFoldDB" id="A0A9D4F3Q1"/>
<dbReference type="EMBL" id="JAIWYP010000007">
    <property type="protein sequence ID" value="KAH3791800.1"/>
    <property type="molecule type" value="Genomic_DNA"/>
</dbReference>
<reference evidence="1" key="1">
    <citation type="journal article" date="2019" name="bioRxiv">
        <title>The Genome of the Zebra Mussel, Dreissena polymorpha: A Resource for Invasive Species Research.</title>
        <authorList>
            <person name="McCartney M.A."/>
            <person name="Auch B."/>
            <person name="Kono T."/>
            <person name="Mallez S."/>
            <person name="Zhang Y."/>
            <person name="Obille A."/>
            <person name="Becker A."/>
            <person name="Abrahante J.E."/>
            <person name="Garbe J."/>
            <person name="Badalamenti J.P."/>
            <person name="Herman A."/>
            <person name="Mangelson H."/>
            <person name="Liachko I."/>
            <person name="Sullivan S."/>
            <person name="Sone E.D."/>
            <person name="Koren S."/>
            <person name="Silverstein K.A.T."/>
            <person name="Beckman K.B."/>
            <person name="Gohl D.M."/>
        </authorList>
    </citation>
    <scope>NUCLEOTIDE SEQUENCE</scope>
    <source>
        <strain evidence="1">Duluth1</strain>
        <tissue evidence="1">Whole animal</tissue>
    </source>
</reference>
<protein>
    <submittedName>
        <fullName evidence="1">Uncharacterized protein</fullName>
    </submittedName>
</protein>
<comment type="caution">
    <text evidence="1">The sequence shown here is derived from an EMBL/GenBank/DDBJ whole genome shotgun (WGS) entry which is preliminary data.</text>
</comment>
<evidence type="ECO:0000313" key="2">
    <source>
        <dbReference type="Proteomes" id="UP000828390"/>
    </source>
</evidence>
<sequence length="100" mass="11023">MKGSDTTISAIEAGAGAMNEHVIRGKGHIKSAVMDGSDVITGLVEASTREISSQVDVAKREIRKLKTNILTKITICNAKVRKHSFIHMKYNFHFKLLKLS</sequence>
<keyword evidence="2" id="KW-1185">Reference proteome</keyword>
<evidence type="ECO:0000313" key="1">
    <source>
        <dbReference type="EMBL" id="KAH3791800.1"/>
    </source>
</evidence>
<reference evidence="1" key="2">
    <citation type="submission" date="2020-11" db="EMBL/GenBank/DDBJ databases">
        <authorList>
            <person name="McCartney M.A."/>
            <person name="Auch B."/>
            <person name="Kono T."/>
            <person name="Mallez S."/>
            <person name="Becker A."/>
            <person name="Gohl D.M."/>
            <person name="Silverstein K.A.T."/>
            <person name="Koren S."/>
            <person name="Bechman K.B."/>
            <person name="Herman A."/>
            <person name="Abrahante J.E."/>
            <person name="Garbe J."/>
        </authorList>
    </citation>
    <scope>NUCLEOTIDE SEQUENCE</scope>
    <source>
        <strain evidence="1">Duluth1</strain>
        <tissue evidence="1">Whole animal</tissue>
    </source>
</reference>
<organism evidence="1 2">
    <name type="scientific">Dreissena polymorpha</name>
    <name type="common">Zebra mussel</name>
    <name type="synonym">Mytilus polymorpha</name>
    <dbReference type="NCBI Taxonomy" id="45954"/>
    <lineage>
        <taxon>Eukaryota</taxon>
        <taxon>Metazoa</taxon>
        <taxon>Spiralia</taxon>
        <taxon>Lophotrochozoa</taxon>
        <taxon>Mollusca</taxon>
        <taxon>Bivalvia</taxon>
        <taxon>Autobranchia</taxon>
        <taxon>Heteroconchia</taxon>
        <taxon>Euheterodonta</taxon>
        <taxon>Imparidentia</taxon>
        <taxon>Neoheterodontei</taxon>
        <taxon>Myida</taxon>
        <taxon>Dreissenoidea</taxon>
        <taxon>Dreissenidae</taxon>
        <taxon>Dreissena</taxon>
    </lineage>
</organism>
<name>A0A9D4F3Q1_DREPO</name>
<proteinExistence type="predicted"/>
<dbReference type="Proteomes" id="UP000828390">
    <property type="component" value="Unassembled WGS sequence"/>
</dbReference>